<dbReference type="Proteomes" id="UP000799766">
    <property type="component" value="Unassembled WGS sequence"/>
</dbReference>
<gene>
    <name evidence="3" type="ORF">BDY21DRAFT_38266</name>
</gene>
<keyword evidence="4" id="KW-1185">Reference proteome</keyword>
<proteinExistence type="predicted"/>
<dbReference type="EMBL" id="MU001681">
    <property type="protein sequence ID" value="KAF2457293.1"/>
    <property type="molecule type" value="Genomic_DNA"/>
</dbReference>
<feature type="compositionally biased region" description="Polar residues" evidence="1">
    <location>
        <begin position="75"/>
        <end position="102"/>
    </location>
</feature>
<protein>
    <submittedName>
        <fullName evidence="3">Uncharacterized protein</fullName>
    </submittedName>
</protein>
<dbReference type="AlphaFoldDB" id="A0A6A6P1E9"/>
<accession>A0A6A6P1E9</accession>
<sequence>MADPPPAYTSTYPNHIHSDHMSQLAPGQSQPASRQSQPALGQPQPASGQPQPASGQPQPAPGKPQPASGQPLPASGQSQPESGQPNAQPQSNFLREPSTQPLPITRHRRTAFAQVSRLLGLMFGSPVNPVDVFSWVVVIPVISVILTLAVLDAKTDVIRLPSFVRLVGRGISVGFMELVSTFIVVVVFLSVYYLTSLESGQNVLSSFRSFVSPLTLRIVTVTIAYVVSVAIFGHC</sequence>
<feature type="transmembrane region" description="Helical" evidence="2">
    <location>
        <begin position="132"/>
        <end position="151"/>
    </location>
</feature>
<reference evidence="3" key="1">
    <citation type="journal article" date="2020" name="Stud. Mycol.">
        <title>101 Dothideomycetes genomes: a test case for predicting lifestyles and emergence of pathogens.</title>
        <authorList>
            <person name="Haridas S."/>
            <person name="Albert R."/>
            <person name="Binder M."/>
            <person name="Bloem J."/>
            <person name="Labutti K."/>
            <person name="Salamov A."/>
            <person name="Andreopoulos B."/>
            <person name="Baker S."/>
            <person name="Barry K."/>
            <person name="Bills G."/>
            <person name="Bluhm B."/>
            <person name="Cannon C."/>
            <person name="Castanera R."/>
            <person name="Culley D."/>
            <person name="Daum C."/>
            <person name="Ezra D."/>
            <person name="Gonzalez J."/>
            <person name="Henrissat B."/>
            <person name="Kuo A."/>
            <person name="Liang C."/>
            <person name="Lipzen A."/>
            <person name="Lutzoni F."/>
            <person name="Magnuson J."/>
            <person name="Mondo S."/>
            <person name="Nolan M."/>
            <person name="Ohm R."/>
            <person name="Pangilinan J."/>
            <person name="Park H.-J."/>
            <person name="Ramirez L."/>
            <person name="Alfaro M."/>
            <person name="Sun H."/>
            <person name="Tritt A."/>
            <person name="Yoshinaga Y."/>
            <person name="Zwiers L.-H."/>
            <person name="Turgeon B."/>
            <person name="Goodwin S."/>
            <person name="Spatafora J."/>
            <person name="Crous P."/>
            <person name="Grigoriev I."/>
        </authorList>
    </citation>
    <scope>NUCLEOTIDE SEQUENCE</scope>
    <source>
        <strain evidence="3">ATCC 16933</strain>
    </source>
</reference>
<evidence type="ECO:0000313" key="3">
    <source>
        <dbReference type="EMBL" id="KAF2457293.1"/>
    </source>
</evidence>
<organism evidence="3 4">
    <name type="scientific">Lineolata rhizophorae</name>
    <dbReference type="NCBI Taxonomy" id="578093"/>
    <lineage>
        <taxon>Eukaryota</taxon>
        <taxon>Fungi</taxon>
        <taxon>Dikarya</taxon>
        <taxon>Ascomycota</taxon>
        <taxon>Pezizomycotina</taxon>
        <taxon>Dothideomycetes</taxon>
        <taxon>Dothideomycetes incertae sedis</taxon>
        <taxon>Lineolatales</taxon>
        <taxon>Lineolataceae</taxon>
        <taxon>Lineolata</taxon>
    </lineage>
</organism>
<feature type="compositionally biased region" description="Low complexity" evidence="1">
    <location>
        <begin position="25"/>
        <end position="57"/>
    </location>
</feature>
<evidence type="ECO:0000256" key="1">
    <source>
        <dbReference type="SAM" id="MobiDB-lite"/>
    </source>
</evidence>
<feature type="transmembrane region" description="Helical" evidence="2">
    <location>
        <begin position="214"/>
        <end position="233"/>
    </location>
</feature>
<keyword evidence="2" id="KW-1133">Transmembrane helix</keyword>
<feature type="transmembrane region" description="Helical" evidence="2">
    <location>
        <begin position="171"/>
        <end position="194"/>
    </location>
</feature>
<name>A0A6A6P1E9_9PEZI</name>
<feature type="region of interest" description="Disordered" evidence="1">
    <location>
        <begin position="1"/>
        <end position="104"/>
    </location>
</feature>
<keyword evidence="2" id="KW-0812">Transmembrane</keyword>
<evidence type="ECO:0000313" key="4">
    <source>
        <dbReference type="Proteomes" id="UP000799766"/>
    </source>
</evidence>
<keyword evidence="2" id="KW-0472">Membrane</keyword>
<evidence type="ECO:0000256" key="2">
    <source>
        <dbReference type="SAM" id="Phobius"/>
    </source>
</evidence>